<dbReference type="SUPFAM" id="SSF117281">
    <property type="entry name" value="Kelch motif"/>
    <property type="match status" value="2"/>
</dbReference>
<keyword evidence="4" id="KW-0732">Signal</keyword>
<evidence type="ECO:0000313" key="5">
    <source>
        <dbReference type="EMBL" id="ORY15014.1"/>
    </source>
</evidence>
<dbReference type="PANTHER" id="PTHR47435">
    <property type="entry name" value="KELCH REPEAT PROTEIN (AFU_ORTHOLOGUE AFUA_5G12780)"/>
    <property type="match status" value="1"/>
</dbReference>
<reference evidence="5 6" key="1">
    <citation type="submission" date="2016-07" db="EMBL/GenBank/DDBJ databases">
        <title>Pervasive Adenine N6-methylation of Active Genes in Fungi.</title>
        <authorList>
            <consortium name="DOE Joint Genome Institute"/>
            <person name="Mondo S.J."/>
            <person name="Dannebaum R.O."/>
            <person name="Kuo R.C."/>
            <person name="Labutti K."/>
            <person name="Haridas S."/>
            <person name="Kuo A."/>
            <person name="Salamov A."/>
            <person name="Ahrendt S.R."/>
            <person name="Lipzen A."/>
            <person name="Sullivan W."/>
            <person name="Andreopoulos W.B."/>
            <person name="Clum A."/>
            <person name="Lindquist E."/>
            <person name="Daum C."/>
            <person name="Ramamoorthy G.K."/>
            <person name="Gryganskyi A."/>
            <person name="Culley D."/>
            <person name="Magnuson J.K."/>
            <person name="James T.Y."/>
            <person name="O'Malley M.A."/>
            <person name="Stajich J.E."/>
            <person name="Spatafora J.W."/>
            <person name="Visel A."/>
            <person name="Grigoriev I.V."/>
        </authorList>
    </citation>
    <scope>NUCLEOTIDE SEQUENCE [LARGE SCALE GENOMIC DNA]</scope>
    <source>
        <strain evidence="5 6">CBS 115471</strain>
    </source>
</reference>
<dbReference type="Proteomes" id="UP000193144">
    <property type="component" value="Unassembled WGS sequence"/>
</dbReference>
<evidence type="ECO:0000256" key="1">
    <source>
        <dbReference type="ARBA" id="ARBA00022737"/>
    </source>
</evidence>
<dbReference type="PANTHER" id="PTHR47435:SF4">
    <property type="entry name" value="KELCH REPEAT PROTEIN (AFU_ORTHOLOGUE AFUA_5G12780)"/>
    <property type="match status" value="1"/>
</dbReference>
<evidence type="ECO:0000256" key="4">
    <source>
        <dbReference type="SAM" id="SignalP"/>
    </source>
</evidence>
<dbReference type="Gene3D" id="2.120.10.80">
    <property type="entry name" value="Kelch-type beta propeller"/>
    <property type="match status" value="1"/>
</dbReference>
<dbReference type="GO" id="GO:0019760">
    <property type="term" value="P:glucosinolate metabolic process"/>
    <property type="evidence" value="ECO:0007669"/>
    <property type="project" value="UniProtKB-ARBA"/>
</dbReference>
<feature type="transmembrane region" description="Helical" evidence="3">
    <location>
        <begin position="496"/>
        <end position="519"/>
    </location>
</feature>
<keyword evidence="6" id="KW-1185">Reference proteome</keyword>
<dbReference type="InterPro" id="IPR015915">
    <property type="entry name" value="Kelch-typ_b-propeller"/>
</dbReference>
<protein>
    <recommendedName>
        <fullName evidence="7">Kelch repeat protein</fullName>
    </recommendedName>
</protein>
<dbReference type="STRING" id="1231657.A0A1Y1ZXS6"/>
<feature type="signal peptide" evidence="4">
    <location>
        <begin position="1"/>
        <end position="35"/>
    </location>
</feature>
<keyword evidence="1" id="KW-0677">Repeat</keyword>
<keyword evidence="3" id="KW-0472">Membrane</keyword>
<name>A0A1Y1ZXS6_9PLEO</name>
<evidence type="ECO:0000256" key="2">
    <source>
        <dbReference type="ARBA" id="ARBA00023004"/>
    </source>
</evidence>
<keyword evidence="3" id="KW-1133">Transmembrane helix</keyword>
<feature type="chain" id="PRO_5012869810" description="Kelch repeat protein" evidence="4">
    <location>
        <begin position="36"/>
        <end position="594"/>
    </location>
</feature>
<dbReference type="OrthoDB" id="10251809at2759"/>
<keyword evidence="3" id="KW-0812">Transmembrane</keyword>
<accession>A0A1Y1ZXS6</accession>
<dbReference type="AlphaFoldDB" id="A0A1Y1ZXS6"/>
<organism evidence="5 6">
    <name type="scientific">Clohesyomyces aquaticus</name>
    <dbReference type="NCBI Taxonomy" id="1231657"/>
    <lineage>
        <taxon>Eukaryota</taxon>
        <taxon>Fungi</taxon>
        <taxon>Dikarya</taxon>
        <taxon>Ascomycota</taxon>
        <taxon>Pezizomycotina</taxon>
        <taxon>Dothideomycetes</taxon>
        <taxon>Pleosporomycetidae</taxon>
        <taxon>Pleosporales</taxon>
        <taxon>Lindgomycetaceae</taxon>
        <taxon>Clohesyomyces</taxon>
    </lineage>
</organism>
<keyword evidence="2" id="KW-0408">Iron</keyword>
<dbReference type="EMBL" id="MCFA01000028">
    <property type="protein sequence ID" value="ORY15014.1"/>
    <property type="molecule type" value="Genomic_DNA"/>
</dbReference>
<proteinExistence type="predicted"/>
<evidence type="ECO:0000313" key="6">
    <source>
        <dbReference type="Proteomes" id="UP000193144"/>
    </source>
</evidence>
<gene>
    <name evidence="5" type="ORF">BCR34DRAFT_196915</name>
</gene>
<evidence type="ECO:0008006" key="7">
    <source>
        <dbReference type="Google" id="ProtNLM"/>
    </source>
</evidence>
<comment type="caution">
    <text evidence="5">The sequence shown here is derived from an EMBL/GenBank/DDBJ whole genome shotgun (WGS) entry which is preliminary data.</text>
</comment>
<sequence length="594" mass="65091">MPPSIRPKVRSTPRMVIQAMFLTLFSIDLFRSANAQSILPIQNAPKLLAERSDDIAAPFVRRQYHGSFVVNKTLYIDGGEYSWVNGTGVSSSILNQTLAIDLSQYFHTRATEWAVKPAVVEKGLCPSLNQVQFWQDEQHGAVYAYGGEISELAQSNGALAVPPESLWRFILLNSGPGGNWEEVDMGDSVEKDLARPSGGSATFGGGAGYYFGGYTNKRTSRWSNAYDEIPSLAMQEMNFTTAKFNNNTASGYSKTGTHEFGGMIHVPSWGERGLVVVIGGRTSPSSASFDGSFYQDMAQIHIYDPTLRRWFSQTASGSPGSIPTQRDRFCVVGNAAGNGSTFEIFIYGGHADLTSQSPVYDEVFVLSLPRFRWYKANYTATDARIRHTCHAIGRQMISVGGVNSTDIEASNDPDQFTQGIKVFDMTLLRWNNSWNAGTPKYETSSIILHDSSSNENQYPEVWDDQELRDIFLGVSKLVPDSKSGTPMKASHSNAGLIAGAVVGAVAAIVIIGAVLLYAVSCRRGRTTVSRIDPVELPHQHRAELAPDHRAELSAEPPPVEFPPGGKESLDIAVEHTYTREIRALGPAPHIYNFR</sequence>
<evidence type="ECO:0000256" key="3">
    <source>
        <dbReference type="SAM" id="Phobius"/>
    </source>
</evidence>